<accession>A0ABR1F0F0</accession>
<dbReference type="SUPFAM" id="SSF57701">
    <property type="entry name" value="Zn2/Cys6 DNA-binding domain"/>
    <property type="match status" value="1"/>
</dbReference>
<dbReference type="InterPro" id="IPR001138">
    <property type="entry name" value="Zn2Cys6_DnaBD"/>
</dbReference>
<dbReference type="PANTHER" id="PTHR37534">
    <property type="entry name" value="TRANSCRIPTIONAL ACTIVATOR PROTEIN UGA3"/>
    <property type="match status" value="1"/>
</dbReference>
<gene>
    <name evidence="5" type="ORF">BZA70DRAFT_77204</name>
</gene>
<dbReference type="Pfam" id="PF00172">
    <property type="entry name" value="Zn_clus"/>
    <property type="match status" value="1"/>
</dbReference>
<evidence type="ECO:0000259" key="4">
    <source>
        <dbReference type="PROSITE" id="PS50048"/>
    </source>
</evidence>
<dbReference type="SMART" id="SM00066">
    <property type="entry name" value="GAL4"/>
    <property type="match status" value="1"/>
</dbReference>
<proteinExistence type="predicted"/>
<keyword evidence="2" id="KW-0539">Nucleus</keyword>
<dbReference type="Pfam" id="PF11951">
    <property type="entry name" value="Fungal_trans_2"/>
    <property type="match status" value="1"/>
</dbReference>
<evidence type="ECO:0000313" key="5">
    <source>
        <dbReference type="EMBL" id="KAK7203329.1"/>
    </source>
</evidence>
<dbReference type="InterPro" id="IPR036864">
    <property type="entry name" value="Zn2-C6_fun-type_DNA-bd_sf"/>
</dbReference>
<dbReference type="PROSITE" id="PS00463">
    <property type="entry name" value="ZN2_CY6_FUNGAL_1"/>
    <property type="match status" value="1"/>
</dbReference>
<organism evidence="5 6">
    <name type="scientific">Myxozyma melibiosi</name>
    <dbReference type="NCBI Taxonomy" id="54550"/>
    <lineage>
        <taxon>Eukaryota</taxon>
        <taxon>Fungi</taxon>
        <taxon>Dikarya</taxon>
        <taxon>Ascomycota</taxon>
        <taxon>Saccharomycotina</taxon>
        <taxon>Lipomycetes</taxon>
        <taxon>Lipomycetales</taxon>
        <taxon>Lipomycetaceae</taxon>
        <taxon>Myxozyma</taxon>
    </lineage>
</organism>
<evidence type="ECO:0000313" key="6">
    <source>
        <dbReference type="Proteomes" id="UP001498771"/>
    </source>
</evidence>
<dbReference type="PANTHER" id="PTHR37534:SF23">
    <property type="entry name" value="ZN(II)2CYS6 TRANSCRIPTION FACTOR (EUROFUNG)"/>
    <property type="match status" value="1"/>
</dbReference>
<dbReference type="PROSITE" id="PS50048">
    <property type="entry name" value="ZN2_CY6_FUNGAL_2"/>
    <property type="match status" value="1"/>
</dbReference>
<protein>
    <submittedName>
        <fullName evidence="5">Fungal-specific transcription factor domain-containing protein</fullName>
    </submittedName>
</protein>
<dbReference type="Gene3D" id="4.10.240.10">
    <property type="entry name" value="Zn(2)-C6 fungal-type DNA-binding domain"/>
    <property type="match status" value="1"/>
</dbReference>
<name>A0ABR1F0F0_9ASCO</name>
<feature type="compositionally biased region" description="Low complexity" evidence="3">
    <location>
        <begin position="677"/>
        <end position="692"/>
    </location>
</feature>
<feature type="region of interest" description="Disordered" evidence="3">
    <location>
        <begin position="677"/>
        <end position="706"/>
    </location>
</feature>
<sequence>MIPTPELREEDADCRDHVGVVAAGPQEQDGLKPGQARDVARKRTRTGCLTCRRRRVKCDEAQPKCARCVKANRVCEGYVNTSFDPGASDAGQVPRQISYVWSAPTGGQDGNRLHSSYAVPEFRQVGVPAGVAYSSAAPGVWTGQQAVPAGANGGQYVLSHITLHEMPPQGSDETQLSRAPTTQAILPPNLTFSEEIEAYLSVDDTLIPGYMVPSLFAPPPSHADADSGIRTTAFPYYLAMTESVDPATSLVGYRPSPTQSPLMHPAPQRMFSHFVHVVSCQISLFERHVPDPARLILVASQSTNKMHETNIWTYQVPLMALQTPALLHAILAVSALHIAGLSTVKLESAAAHQHASLLHYHLGIRRLSKALRERKNMGSRRIGTTPSVANGDMGIFAATLVLAHYEITTGEYDKWARHLMGASNLIREWDIPAIIADLAISDSELDQADRAASASVFSKLTAEERAAEQAARARRSYLRQRKSDAILFMDLLYFYLRMQIMQAIALDTAPYIESEFWDQIPSRTTNDTIRLYDSSMKLTVRLLHFIVRESNRKRNKGESNFTFAVSCREWGELDALYLALEEEFLETRHPANGVPLAEAGASLFGPPLWYPEIQDGVLRMYLAMWRLFLVRNKPGSTTYPAMTAGLSNVRETAQQGMLSTMVICRTAEGIVMSGAPRRSVSVDQQQQSSQTEQDQDSRDSSPGLQDSNLSLRYVIRKNSPSLMSAPAVSDLEGKVGRSPTSAAAWVCMSMPLLYAGPQIQDKTQRAWLCGVLEETYVATGWKTAMIIREGLEHIWAQKCTPDFCDRVQALQEERDEEIEKRMGAV</sequence>
<comment type="subcellular location">
    <subcellularLocation>
        <location evidence="1">Nucleus</location>
    </subcellularLocation>
</comment>
<feature type="domain" description="Zn(2)-C6 fungal-type" evidence="4">
    <location>
        <begin position="47"/>
        <end position="75"/>
    </location>
</feature>
<keyword evidence="6" id="KW-1185">Reference proteome</keyword>
<evidence type="ECO:0000256" key="1">
    <source>
        <dbReference type="ARBA" id="ARBA00004123"/>
    </source>
</evidence>
<dbReference type="RefSeq" id="XP_064766362.1">
    <property type="nucleotide sequence ID" value="XM_064915389.1"/>
</dbReference>
<dbReference type="InterPro" id="IPR021858">
    <property type="entry name" value="Fun_TF"/>
</dbReference>
<evidence type="ECO:0000256" key="3">
    <source>
        <dbReference type="SAM" id="MobiDB-lite"/>
    </source>
</evidence>
<comment type="caution">
    <text evidence="5">The sequence shown here is derived from an EMBL/GenBank/DDBJ whole genome shotgun (WGS) entry which is preliminary data.</text>
</comment>
<dbReference type="CDD" id="cd00067">
    <property type="entry name" value="GAL4"/>
    <property type="match status" value="1"/>
</dbReference>
<dbReference type="GeneID" id="90040901"/>
<reference evidence="5 6" key="1">
    <citation type="submission" date="2024-03" db="EMBL/GenBank/DDBJ databases">
        <title>Genome-scale model development and genomic sequencing of the oleaginous clade Lipomyces.</title>
        <authorList>
            <consortium name="Lawrence Berkeley National Laboratory"/>
            <person name="Czajka J.J."/>
            <person name="Han Y."/>
            <person name="Kim J."/>
            <person name="Mondo S.J."/>
            <person name="Hofstad B.A."/>
            <person name="Robles A."/>
            <person name="Haridas S."/>
            <person name="Riley R."/>
            <person name="LaButti K."/>
            <person name="Pangilinan J."/>
            <person name="Andreopoulos W."/>
            <person name="Lipzen A."/>
            <person name="Yan J."/>
            <person name="Wang M."/>
            <person name="Ng V."/>
            <person name="Grigoriev I.V."/>
            <person name="Spatafora J.W."/>
            <person name="Magnuson J.K."/>
            <person name="Baker S.E."/>
            <person name="Pomraning K.R."/>
        </authorList>
    </citation>
    <scope>NUCLEOTIDE SEQUENCE [LARGE SCALE GENOMIC DNA]</scope>
    <source>
        <strain evidence="5 6">Phaff 52-87</strain>
    </source>
</reference>
<dbReference type="EMBL" id="JBBJBU010000012">
    <property type="protein sequence ID" value="KAK7203329.1"/>
    <property type="molecule type" value="Genomic_DNA"/>
</dbReference>
<dbReference type="Proteomes" id="UP001498771">
    <property type="component" value="Unassembled WGS sequence"/>
</dbReference>
<evidence type="ECO:0000256" key="2">
    <source>
        <dbReference type="ARBA" id="ARBA00023242"/>
    </source>
</evidence>